<sequence>MGPDDINALLARRFPAEFAEERLEQARAAVGAAGGDRAKRAEALLALGAALMAECRHGPRQPEMDEGIDALREVIALTPRGRVARTLAEQLLVTMLCTRRNPGDAAAAIAVAETLLSQVKHFSPPNLMFVVNLGTALYAHYVDYGGQNEVNRAVEVLQHAHDRMGSPRTTMARVAAGMVSLALAMCMATRFQHSIKEDPANIQRLQDLLAEIDVDLIAKFVPDAGQFIEMMRTGLPTTLELVGGGDPRRAAADGALSISPTEPGRPMSQRMTELASTMKGVARTVSFGLDGNLELLDDAIARQRADLAATPAAGQLRVITLVSLAAGLHTRYRTRRLAELHDARRDLDEAIQLAEEALTDPLLGPGQEAWVIKGRCLLDRYQEGLGTAADLDDAVRLLERAVYSVERDSRDALANRVAHSEALMVRAYRDSSIDDLDAAADTLEVFKRSLAPDSSFHAVVDVRIAAVFQHRAAALQETEHLLLASMRSRAAMESAAQVSVTWAYDAAWGWANWAWHHAPAAERAEAHLRAMTCLYRLARAQLTRESAEVALRRQTRNLTARSVRAAIAADRPADAVVAAETGRAVLLTLALQRQESALSTVVDPVLRERFRRARGRLAEAEAMAGSVGGMGDE</sequence>
<dbReference type="EMBL" id="JAGINW010000001">
    <property type="protein sequence ID" value="MBP2328009.1"/>
    <property type="molecule type" value="Genomic_DNA"/>
</dbReference>
<proteinExistence type="predicted"/>
<name>A0ABS4TUB8_9PSEU</name>
<accession>A0ABS4TUB8</accession>
<protein>
    <submittedName>
        <fullName evidence="1">Tetratricopeptide (TPR) repeat protein</fullName>
    </submittedName>
</protein>
<comment type="caution">
    <text evidence="1">The sequence shown here is derived from an EMBL/GenBank/DDBJ whole genome shotgun (WGS) entry which is preliminary data.</text>
</comment>
<dbReference type="Gene3D" id="1.25.40.10">
    <property type="entry name" value="Tetratricopeptide repeat domain"/>
    <property type="match status" value="1"/>
</dbReference>
<keyword evidence="2" id="KW-1185">Reference proteome</keyword>
<evidence type="ECO:0000313" key="1">
    <source>
        <dbReference type="EMBL" id="MBP2328009.1"/>
    </source>
</evidence>
<dbReference type="Proteomes" id="UP001519332">
    <property type="component" value="Unassembled WGS sequence"/>
</dbReference>
<evidence type="ECO:0000313" key="2">
    <source>
        <dbReference type="Proteomes" id="UP001519332"/>
    </source>
</evidence>
<dbReference type="InterPro" id="IPR011990">
    <property type="entry name" value="TPR-like_helical_dom_sf"/>
</dbReference>
<gene>
    <name evidence="1" type="ORF">JOF56_008394</name>
</gene>
<dbReference type="RefSeq" id="WP_209645091.1">
    <property type="nucleotide sequence ID" value="NZ_JAGINW010000001.1"/>
</dbReference>
<reference evidence="1 2" key="1">
    <citation type="submission" date="2021-03" db="EMBL/GenBank/DDBJ databases">
        <title>Sequencing the genomes of 1000 actinobacteria strains.</title>
        <authorList>
            <person name="Klenk H.-P."/>
        </authorList>
    </citation>
    <scope>NUCLEOTIDE SEQUENCE [LARGE SCALE GENOMIC DNA]</scope>
    <source>
        <strain evidence="1 2">DSM 46670</strain>
    </source>
</reference>
<organism evidence="1 2">
    <name type="scientific">Kibdelosporangium banguiense</name>
    <dbReference type="NCBI Taxonomy" id="1365924"/>
    <lineage>
        <taxon>Bacteria</taxon>
        <taxon>Bacillati</taxon>
        <taxon>Actinomycetota</taxon>
        <taxon>Actinomycetes</taxon>
        <taxon>Pseudonocardiales</taxon>
        <taxon>Pseudonocardiaceae</taxon>
        <taxon>Kibdelosporangium</taxon>
    </lineage>
</organism>